<reference evidence="1 2" key="1">
    <citation type="journal article" date="2018" name="Environ. Microbiol.">
        <title>Novel energy conservation strategies and behaviour of Pelotomaculum schinkii driving syntrophic propionate catabolism.</title>
        <authorList>
            <person name="Hidalgo-Ahumada C.A.P."/>
            <person name="Nobu M.K."/>
            <person name="Narihiro T."/>
            <person name="Tamaki H."/>
            <person name="Liu W.T."/>
            <person name="Kamagata Y."/>
            <person name="Stams A.J.M."/>
            <person name="Imachi H."/>
            <person name="Sousa D.Z."/>
        </authorList>
    </citation>
    <scope>NUCLEOTIDE SEQUENCE [LARGE SCALE GENOMIC DNA]</scope>
    <source>
        <strain evidence="1 2">HH</strain>
    </source>
</reference>
<dbReference type="FunFam" id="3.40.50.1000:FF:000022">
    <property type="entry name" value="Phosphoglycolate phosphatase"/>
    <property type="match status" value="1"/>
</dbReference>
<dbReference type="Proteomes" id="UP000298324">
    <property type="component" value="Unassembled WGS sequence"/>
</dbReference>
<dbReference type="Gene3D" id="1.10.150.240">
    <property type="entry name" value="Putative phosphatase, domain 2"/>
    <property type="match status" value="1"/>
</dbReference>
<name>A0A4Y7R8E8_9FIRM</name>
<dbReference type="PANTHER" id="PTHR43434:SF1">
    <property type="entry name" value="PHOSPHOGLYCOLATE PHOSPHATASE"/>
    <property type="match status" value="1"/>
</dbReference>
<dbReference type="EMBL" id="QFGA01000003">
    <property type="protein sequence ID" value="TEB04963.1"/>
    <property type="molecule type" value="Genomic_DNA"/>
</dbReference>
<sequence length="209" mass="23506">MNTEAVLFDLDGTLVDSLPLIVRTYRHVFKEMDIPWGNDDVVKMIGLPLKDIGRRFVGEAAPAFEERYQYYYHRDHDLYTRLFPGTLEMLESLKSQGIRLGIVTSKGKPGTTRTAAFTRLDAYMDVMITAHDVARHKPDPEPILTALATLHAQAERTIFIGDSSYDILTGKNAGCLTLGVAWGLDSRTELEKLSPDGILASWEELQEYL</sequence>
<dbReference type="SFLD" id="SFLDG01129">
    <property type="entry name" value="C1.5:_HAD__Beta-PGM__Phosphata"/>
    <property type="match status" value="1"/>
</dbReference>
<gene>
    <name evidence="1" type="primary">ppaX_2</name>
    <name evidence="1" type="ORF">Psch_03726</name>
</gene>
<dbReference type="InterPro" id="IPR006439">
    <property type="entry name" value="HAD-SF_hydro_IA"/>
</dbReference>
<dbReference type="Pfam" id="PF13419">
    <property type="entry name" value="HAD_2"/>
    <property type="match status" value="1"/>
</dbReference>
<dbReference type="SFLD" id="SFLDS00003">
    <property type="entry name" value="Haloacid_Dehalogenase"/>
    <property type="match status" value="1"/>
</dbReference>
<dbReference type="SFLD" id="SFLDG01135">
    <property type="entry name" value="C1.5.6:_HAD__Beta-PGM__Phospha"/>
    <property type="match status" value="1"/>
</dbReference>
<proteinExistence type="predicted"/>
<keyword evidence="2" id="KW-1185">Reference proteome</keyword>
<protein>
    <submittedName>
        <fullName evidence="1">Pyrophosphatase PpaX</fullName>
        <ecNumber evidence="1">3.6.1.1</ecNumber>
    </submittedName>
</protein>
<dbReference type="InterPro" id="IPR041492">
    <property type="entry name" value="HAD_2"/>
</dbReference>
<dbReference type="InterPro" id="IPR036412">
    <property type="entry name" value="HAD-like_sf"/>
</dbReference>
<dbReference type="GO" id="GO:0005829">
    <property type="term" value="C:cytosol"/>
    <property type="evidence" value="ECO:0007669"/>
    <property type="project" value="TreeGrafter"/>
</dbReference>
<accession>A0A4Y7R8E8</accession>
<dbReference type="PANTHER" id="PTHR43434">
    <property type="entry name" value="PHOSPHOGLYCOLATE PHOSPHATASE"/>
    <property type="match status" value="1"/>
</dbReference>
<evidence type="ECO:0000313" key="2">
    <source>
        <dbReference type="Proteomes" id="UP000298324"/>
    </source>
</evidence>
<dbReference type="GO" id="GO:0004427">
    <property type="term" value="F:inorganic diphosphate phosphatase activity"/>
    <property type="evidence" value="ECO:0007669"/>
    <property type="project" value="UniProtKB-EC"/>
</dbReference>
<evidence type="ECO:0000313" key="1">
    <source>
        <dbReference type="EMBL" id="TEB04963.1"/>
    </source>
</evidence>
<comment type="caution">
    <text evidence="1">The sequence shown here is derived from an EMBL/GenBank/DDBJ whole genome shotgun (WGS) entry which is preliminary data.</text>
</comment>
<dbReference type="EC" id="3.6.1.1" evidence="1"/>
<dbReference type="NCBIfam" id="TIGR01509">
    <property type="entry name" value="HAD-SF-IA-v3"/>
    <property type="match status" value="1"/>
</dbReference>
<dbReference type="GO" id="GO:0006281">
    <property type="term" value="P:DNA repair"/>
    <property type="evidence" value="ECO:0007669"/>
    <property type="project" value="TreeGrafter"/>
</dbReference>
<dbReference type="SUPFAM" id="SSF56784">
    <property type="entry name" value="HAD-like"/>
    <property type="match status" value="1"/>
</dbReference>
<dbReference type="InterPro" id="IPR023198">
    <property type="entry name" value="PGP-like_dom2"/>
</dbReference>
<dbReference type="InterPro" id="IPR023214">
    <property type="entry name" value="HAD_sf"/>
</dbReference>
<dbReference type="RefSeq" id="WP_190259247.1">
    <property type="nucleotide sequence ID" value="NZ_QFGA01000003.1"/>
</dbReference>
<keyword evidence="1" id="KW-0378">Hydrolase</keyword>
<dbReference type="NCBIfam" id="TIGR01549">
    <property type="entry name" value="HAD-SF-IA-v1"/>
    <property type="match status" value="1"/>
</dbReference>
<dbReference type="AlphaFoldDB" id="A0A4Y7R8E8"/>
<dbReference type="Gene3D" id="3.40.50.1000">
    <property type="entry name" value="HAD superfamily/HAD-like"/>
    <property type="match status" value="1"/>
</dbReference>
<organism evidence="1 2">
    <name type="scientific">Pelotomaculum schinkii</name>
    <dbReference type="NCBI Taxonomy" id="78350"/>
    <lineage>
        <taxon>Bacteria</taxon>
        <taxon>Bacillati</taxon>
        <taxon>Bacillota</taxon>
        <taxon>Clostridia</taxon>
        <taxon>Eubacteriales</taxon>
        <taxon>Desulfotomaculaceae</taxon>
        <taxon>Pelotomaculum</taxon>
    </lineage>
</organism>
<dbReference type="InterPro" id="IPR050155">
    <property type="entry name" value="HAD-like_hydrolase_sf"/>
</dbReference>
<dbReference type="GO" id="GO:0008967">
    <property type="term" value="F:phosphoglycolate phosphatase activity"/>
    <property type="evidence" value="ECO:0007669"/>
    <property type="project" value="TreeGrafter"/>
</dbReference>
<dbReference type="PRINTS" id="PR00413">
    <property type="entry name" value="HADHALOGNASE"/>
</dbReference>